<organism evidence="8 9">
    <name type="scientific">Chaetoceros tenuissimus</name>
    <dbReference type="NCBI Taxonomy" id="426638"/>
    <lineage>
        <taxon>Eukaryota</taxon>
        <taxon>Sar</taxon>
        <taxon>Stramenopiles</taxon>
        <taxon>Ochrophyta</taxon>
        <taxon>Bacillariophyta</taxon>
        <taxon>Coscinodiscophyceae</taxon>
        <taxon>Chaetocerotophycidae</taxon>
        <taxon>Chaetocerotales</taxon>
        <taxon>Chaetocerotaceae</taxon>
        <taxon>Chaetoceros</taxon>
    </lineage>
</organism>
<dbReference type="GO" id="GO:0006303">
    <property type="term" value="P:double-strand break repair via nonhomologous end joining"/>
    <property type="evidence" value="ECO:0007669"/>
    <property type="project" value="TreeGrafter"/>
</dbReference>
<sequence length="1314" mass="151232">MTTDTPDTSGANEATIQNENESNNVRVKSEEPVEVKDEQTLEQKTEDDDQYMQDPEDDSEDDDEYIPTEPLYNMANSFDFRKLCERFENVATSGSKKRKPSKWEKLDYLLPKKLIKTLDKGARRDSDTGEMRYQSIYPILRLMCPDKDRSRQLYGMKDTNIAKTWSGAMGLNPRGRDSKKLTGWNMPEHAGSAVGDLSNCVFEVVKRRFDGEGIKSKSITVGEINQWLDELSAIHNKNFGNNADSPRKKSTTERREDWVKRLFHRKISPIEHKWIVRLLTKDMKLGVGPESLIFYYHPDSERMWAEDKNLEKLCRKVADKEFMRIRRQNERAKRADIEATKRANHLPSGDHEAVLNNLLDPMLSKRTKGDEFLAQVVDRHTRFLDSREKDDPRRSSLAFKFPAISCEIKMDGERLLAHMKDGIVKVHTRNGKWYSRLYSPILGPYMREAVGNYNVDIILDGEVVSWDNLKEKTIPFGLNRGICNLRQKFLKENGELDPRDSSLHTGEEGSDIVTETTVTIDQKNKKAMEEYSERPNGGSTVWLKFVVFDVLYIGGKDKDRLLNDSFKNLQEEYIPKVNGSILHLCLMKRRRILQTLITPKENMIEIVETYVVDCVGNKIRGDEYFALQKRDNMMNQHWVRDSIIFTDDGVLEDFVAYDRERRNSKSDKDINESRATSINQIYADIVTKRQLEGLLFKDLSSPYCFGKNFRNLGYWRKYKPDYTKVDDIDVVIIGGSYSEGYRNKGLLTSFVVAVVDDEGDLEKGTTYMTVGAVNGNQFGDEKLKKWLNSTGFIFDGDTVEYGSWYKSSDVPSFISQRTYQNSLYKVSHEGWKPPKKDRPELWINPEDSVVLSTYSGELVPSESFSAGIAMRFPRISAVRKDGFDGNEKKSSEVDTVSTLHDIFTRKRKQQEEAESESQQNQTIVDEQRIFLTPEQTSEEVVKKRNKNRAKSQIQTVRAPHISSNVRVESDIFEDKNFAVLDGRYDLRSDPLDLQDSQKSGWFDIAGTVRSQQDVVDFIRMHGGTCHMIPNQETDYILGGTIDDPRVKSFQKSIESITVERLSKNTKKDQYLRKIHELGGVLKWSFIYSICHRLIRGDIQQIRPRRNDYLVLSKSAETTLFKDEDEFGLHMFEPTNMVDFKRALLEADRMSTSDCTQEKRQKLADVETKMENLLTEGEMAYLKTPLQRILEDKNGPNKKVCLYPDLYPLGSEPDLDTEEYSVVASCVCLANAIGMNVVSCLDQDVTHILCDLQQSVNEMIVWDPSFQASIFRDVSRGENIHKQLLSLFSTRGDSFSVVLISTSVFRNEWDKKCTE</sequence>
<feature type="domain" description="ATP-dependent DNA ligase family profile" evidence="7">
    <location>
        <begin position="688"/>
        <end position="756"/>
    </location>
</feature>
<dbReference type="PROSITE" id="PS50160">
    <property type="entry name" value="DNA_LIGASE_A3"/>
    <property type="match status" value="1"/>
</dbReference>
<dbReference type="InterPro" id="IPR012310">
    <property type="entry name" value="DNA_ligase_ATP-dep_cent"/>
</dbReference>
<dbReference type="PANTHER" id="PTHR45997">
    <property type="entry name" value="DNA LIGASE 4"/>
    <property type="match status" value="1"/>
</dbReference>
<proteinExistence type="inferred from homology"/>
<dbReference type="SUPFAM" id="SSF50249">
    <property type="entry name" value="Nucleic acid-binding proteins"/>
    <property type="match status" value="1"/>
</dbReference>
<feature type="region of interest" description="Disordered" evidence="6">
    <location>
        <begin position="1"/>
        <end position="67"/>
    </location>
</feature>
<dbReference type="InterPro" id="IPR012308">
    <property type="entry name" value="DNA_ligase_ATP-dep_N"/>
</dbReference>
<dbReference type="Gene3D" id="2.40.50.140">
    <property type="entry name" value="Nucleic acid-binding proteins"/>
    <property type="match status" value="1"/>
</dbReference>
<dbReference type="Pfam" id="PF01068">
    <property type="entry name" value="DNA_ligase_A_M"/>
    <property type="match status" value="1"/>
</dbReference>
<reference evidence="8 9" key="1">
    <citation type="journal article" date="2021" name="Sci. Rep.">
        <title>The genome of the diatom Chaetoceros tenuissimus carries an ancient integrated fragment of an extant virus.</title>
        <authorList>
            <person name="Hongo Y."/>
            <person name="Kimura K."/>
            <person name="Takaki Y."/>
            <person name="Yoshida Y."/>
            <person name="Baba S."/>
            <person name="Kobayashi G."/>
            <person name="Nagasaki K."/>
            <person name="Hano T."/>
            <person name="Tomaru Y."/>
        </authorList>
    </citation>
    <scope>NUCLEOTIDE SEQUENCE [LARGE SCALE GENOMIC DNA]</scope>
    <source>
        <strain evidence="8 9">NIES-3715</strain>
    </source>
</reference>
<evidence type="ECO:0000256" key="3">
    <source>
        <dbReference type="ARBA" id="ARBA00022741"/>
    </source>
</evidence>
<evidence type="ECO:0000313" key="8">
    <source>
        <dbReference type="EMBL" id="GFH59946.1"/>
    </source>
</evidence>
<feature type="compositionally biased region" description="Polar residues" evidence="6">
    <location>
        <begin position="1"/>
        <end position="26"/>
    </location>
</feature>
<dbReference type="GO" id="GO:0003677">
    <property type="term" value="F:DNA binding"/>
    <property type="evidence" value="ECO:0007669"/>
    <property type="project" value="InterPro"/>
</dbReference>
<dbReference type="GO" id="GO:0006297">
    <property type="term" value="P:nucleotide-excision repair, DNA gap filling"/>
    <property type="evidence" value="ECO:0007669"/>
    <property type="project" value="TreeGrafter"/>
</dbReference>
<name>A0AAD3DB05_9STRA</name>
<evidence type="ECO:0000259" key="7">
    <source>
        <dbReference type="PROSITE" id="PS50160"/>
    </source>
</evidence>
<dbReference type="GO" id="GO:0006310">
    <property type="term" value="P:DNA recombination"/>
    <property type="evidence" value="ECO:0007669"/>
    <property type="project" value="InterPro"/>
</dbReference>
<evidence type="ECO:0000256" key="4">
    <source>
        <dbReference type="ARBA" id="ARBA00022840"/>
    </source>
</evidence>
<evidence type="ECO:0000256" key="5">
    <source>
        <dbReference type="ARBA" id="ARBA00023242"/>
    </source>
</evidence>
<comment type="caution">
    <text evidence="8">The sequence shown here is derived from an EMBL/GenBank/DDBJ whole genome shotgun (WGS) entry which is preliminary data.</text>
</comment>
<gene>
    <name evidence="8" type="ORF">CTEN210_16422</name>
</gene>
<keyword evidence="5" id="KW-0539">Nucleus</keyword>
<dbReference type="Gene3D" id="1.10.3260.10">
    <property type="entry name" value="DNA ligase, ATP-dependent, N-terminal domain"/>
    <property type="match status" value="1"/>
</dbReference>
<dbReference type="Gene3D" id="3.30.470.30">
    <property type="entry name" value="DNA ligase/mRNA capping enzyme"/>
    <property type="match status" value="1"/>
</dbReference>
<protein>
    <recommendedName>
        <fullName evidence="7">ATP-dependent DNA ligase family profile domain-containing protein</fullName>
    </recommendedName>
</protein>
<dbReference type="GO" id="GO:0032807">
    <property type="term" value="C:DNA ligase IV complex"/>
    <property type="evidence" value="ECO:0007669"/>
    <property type="project" value="TreeGrafter"/>
</dbReference>
<comment type="similarity">
    <text evidence="1">Belongs to the ATP-dependent DNA ligase family.</text>
</comment>
<dbReference type="GO" id="GO:0003910">
    <property type="term" value="F:DNA ligase (ATP) activity"/>
    <property type="evidence" value="ECO:0007669"/>
    <property type="project" value="InterPro"/>
</dbReference>
<keyword evidence="3" id="KW-0547">Nucleotide-binding</keyword>
<dbReference type="InterPro" id="IPR036599">
    <property type="entry name" value="DNA_ligase_N_sf"/>
</dbReference>
<dbReference type="EMBL" id="BLLK01000069">
    <property type="protein sequence ID" value="GFH59946.1"/>
    <property type="molecule type" value="Genomic_DNA"/>
</dbReference>
<evidence type="ECO:0000256" key="1">
    <source>
        <dbReference type="ARBA" id="ARBA00007572"/>
    </source>
</evidence>
<dbReference type="Pfam" id="PF04675">
    <property type="entry name" value="DNA_ligase_A_N"/>
    <property type="match status" value="1"/>
</dbReference>
<feature type="compositionally biased region" description="Acidic residues" evidence="6">
    <location>
        <begin position="45"/>
        <end position="66"/>
    </location>
</feature>
<feature type="compositionally biased region" description="Basic and acidic residues" evidence="6">
    <location>
        <begin position="27"/>
        <end position="44"/>
    </location>
</feature>
<keyword evidence="9" id="KW-1185">Reference proteome</keyword>
<dbReference type="GO" id="GO:0005524">
    <property type="term" value="F:ATP binding"/>
    <property type="evidence" value="ECO:0007669"/>
    <property type="project" value="UniProtKB-KW"/>
</dbReference>
<evidence type="ECO:0000313" key="9">
    <source>
        <dbReference type="Proteomes" id="UP001054902"/>
    </source>
</evidence>
<keyword evidence="4" id="KW-0067">ATP-binding</keyword>
<accession>A0AAD3DB05</accession>
<evidence type="ECO:0000256" key="2">
    <source>
        <dbReference type="ARBA" id="ARBA00022598"/>
    </source>
</evidence>
<evidence type="ECO:0000256" key="6">
    <source>
        <dbReference type="SAM" id="MobiDB-lite"/>
    </source>
</evidence>
<dbReference type="InterPro" id="IPR029710">
    <property type="entry name" value="LIG4"/>
</dbReference>
<keyword evidence="2" id="KW-0436">Ligase</keyword>
<dbReference type="Proteomes" id="UP001054902">
    <property type="component" value="Unassembled WGS sequence"/>
</dbReference>
<dbReference type="SUPFAM" id="SSF56091">
    <property type="entry name" value="DNA ligase/mRNA capping enzyme, catalytic domain"/>
    <property type="match status" value="1"/>
</dbReference>
<dbReference type="PANTHER" id="PTHR45997:SF1">
    <property type="entry name" value="DNA LIGASE 4"/>
    <property type="match status" value="1"/>
</dbReference>
<dbReference type="InterPro" id="IPR012340">
    <property type="entry name" value="NA-bd_OB-fold"/>
</dbReference>